<dbReference type="Pfam" id="PF16486">
    <property type="entry name" value="ArgoN"/>
    <property type="match status" value="1"/>
</dbReference>
<dbReference type="AlphaFoldDB" id="L2GUF2"/>
<keyword evidence="4" id="KW-1185">Reference proteome</keyword>
<dbReference type="InterPro" id="IPR012337">
    <property type="entry name" value="RNaseH-like_sf"/>
</dbReference>
<dbReference type="InterPro" id="IPR014811">
    <property type="entry name" value="ArgoL1"/>
</dbReference>
<feature type="domain" description="PAZ" evidence="1">
    <location>
        <begin position="353"/>
        <end position="464"/>
    </location>
</feature>
<name>L2GUF2_VAVCU</name>
<dbReference type="Gene3D" id="2.170.260.10">
    <property type="entry name" value="paz domain"/>
    <property type="match status" value="1"/>
</dbReference>
<dbReference type="RefSeq" id="XP_008074279.1">
    <property type="nucleotide sequence ID" value="XM_008076088.1"/>
</dbReference>
<dbReference type="InterPro" id="IPR032474">
    <property type="entry name" value="Argonaute_N"/>
</dbReference>
<organism evidence="3 4">
    <name type="scientific">Vavraia culicis (isolate floridensis)</name>
    <name type="common">Microsporidian parasite</name>
    <dbReference type="NCBI Taxonomy" id="948595"/>
    <lineage>
        <taxon>Eukaryota</taxon>
        <taxon>Fungi</taxon>
        <taxon>Fungi incertae sedis</taxon>
        <taxon>Microsporidia</taxon>
        <taxon>Pleistophoridae</taxon>
        <taxon>Vavraia</taxon>
    </lineage>
</organism>
<protein>
    <submittedName>
        <fullName evidence="3">Uncharacterized protein</fullName>
    </submittedName>
</protein>
<evidence type="ECO:0000313" key="3">
    <source>
        <dbReference type="EMBL" id="ELA47264.1"/>
    </source>
</evidence>
<dbReference type="HOGENOM" id="CLU_004544_7_0_1"/>
<dbReference type="PROSITE" id="PS50822">
    <property type="entry name" value="PIWI"/>
    <property type="match status" value="1"/>
</dbReference>
<reference evidence="4" key="1">
    <citation type="submission" date="2011-03" db="EMBL/GenBank/DDBJ databases">
        <title>The genome sequence of Vavraia culicis strain floridensis.</title>
        <authorList>
            <consortium name="The Broad Institute Genome Sequencing Platform"/>
            <person name="Cuomo C."/>
            <person name="Becnel J."/>
            <person name="Sanscrainte N."/>
            <person name="Young S.K."/>
            <person name="Zeng Q."/>
            <person name="Gargeya S."/>
            <person name="Fitzgerald M."/>
            <person name="Haas B."/>
            <person name="Abouelleil A."/>
            <person name="Alvarado L."/>
            <person name="Arachchi H.M."/>
            <person name="Berlin A."/>
            <person name="Chapman S.B."/>
            <person name="Gearin G."/>
            <person name="Goldberg J."/>
            <person name="Griggs A."/>
            <person name="Gujja S."/>
            <person name="Hansen M."/>
            <person name="Heiman D."/>
            <person name="Howarth C."/>
            <person name="Larimer J."/>
            <person name="Lui A."/>
            <person name="MacDonald P.J.P."/>
            <person name="McCowen C."/>
            <person name="Montmayeur A."/>
            <person name="Murphy C."/>
            <person name="Neiman D."/>
            <person name="Pearson M."/>
            <person name="Priest M."/>
            <person name="Roberts A."/>
            <person name="Saif S."/>
            <person name="Shea T."/>
            <person name="Sisk P."/>
            <person name="Stolte C."/>
            <person name="Sykes S."/>
            <person name="Wortman J."/>
            <person name="Nusbaum C."/>
            <person name="Birren B."/>
        </authorList>
    </citation>
    <scope>NUCLEOTIDE SEQUENCE [LARGE SCALE GENOMIC DNA]</scope>
    <source>
        <strain evidence="4">floridensis</strain>
    </source>
</reference>
<sequence length="934" mass="106228">MIGPTLFPIYFVLLKICWRNEQKYKTVRVHDRTSTIPYCAPIGLFLPRRSSERNVHSLSQQTVRKKTSGILILQHSIFPAKSTFHSICFSSLNVHFIHLPINNVLHLSSHASSKQLHLFNPPEPRSFLSIPTISQKCQITRDLFLIPDSAPSISTNSIKKIKPTRGGMATNMQLMLRPKNVPPGNVPLTTNLLEIKVPDLTFCHYAVLIEPAIARRLNHLVVGAIVQRHAEEFQGISVGYDGNTILVANKQLAQDIVDVEKVGSSEVTIKFEYKNTHSLNDPMGMQCLEIMLRSYQAKMFFADGRKSVSSAEKTHISGGIELWHGLTQRVKHLNDKFFLNVDVAFTPFYEPIMLTDVLFKMCQRRRDDHVDLRRVDSNKFRALSKFLKNVRLTTVHRKNNPKFKCIDVTDKGACDTFFGEENMSVAEYFSKQYRPLQHPYLPCVVVKKKDGNIFFPIEVVKIIEGQKYVKKLTDFQTAEVIRMAARPAVDRFQCLESRMRSMQITSNEVLTNINVQISDRFYDCLGKRLSPPDVLFATGSVQPSRGSWNLKNQKVVRGVAVLRWVVLVLADESVSYINRYIPNLVKICNDMGVIMANPLGVRKVTLDNIEEHIKGHELAMIILQDKSSFVYQEVKRIADINCCVVTQCVRKQNVEKLKDGSFCGNIALKINTKLGGVNFTVDIAQDELIVFGADVTHPGFGDLSSNSIAAVVSSLDKNFSRYHTSLRMQPKRQDIIEDLTNITKNHLIRFRACTTKIPRKIIFFRDGIGDSLMQNVYFREIEAIREACAALHEGYRPKLTFVVVQKRHSVRFKGDGKDEIVKDRRRGPTCNPMPGTLVDSVGTVYNDFYMISHYALQGTPCPIKYHVLVDENNIPNFPLYIYNMCHVFTRATKSVSVVPPVYYAHLAAARAKCYVDGDRLIETEEKLKDVLYYL</sequence>
<dbReference type="PANTHER" id="PTHR22891">
    <property type="entry name" value="EUKARYOTIC TRANSLATION INITIATION FACTOR 2C"/>
    <property type="match status" value="1"/>
</dbReference>
<dbReference type="InterPro" id="IPR036397">
    <property type="entry name" value="RNaseH_sf"/>
</dbReference>
<dbReference type="VEuPathDB" id="MicrosporidiaDB:VCUG_01260"/>
<dbReference type="EMBL" id="GL877421">
    <property type="protein sequence ID" value="ELA47264.1"/>
    <property type="molecule type" value="Genomic_DNA"/>
</dbReference>
<dbReference type="Pfam" id="PF02171">
    <property type="entry name" value="Piwi"/>
    <property type="match status" value="1"/>
</dbReference>
<dbReference type="Pfam" id="PF02170">
    <property type="entry name" value="PAZ"/>
    <property type="match status" value="1"/>
</dbReference>
<evidence type="ECO:0000259" key="1">
    <source>
        <dbReference type="PROSITE" id="PS50821"/>
    </source>
</evidence>
<dbReference type="SMART" id="SM01163">
    <property type="entry name" value="DUF1785"/>
    <property type="match status" value="1"/>
</dbReference>
<dbReference type="Gene3D" id="3.40.50.2300">
    <property type="match status" value="1"/>
</dbReference>
<dbReference type="InterPro" id="IPR003100">
    <property type="entry name" value="PAZ_dom"/>
</dbReference>
<evidence type="ECO:0000259" key="2">
    <source>
        <dbReference type="PROSITE" id="PS50822"/>
    </source>
</evidence>
<dbReference type="InterPro" id="IPR003165">
    <property type="entry name" value="Piwi"/>
</dbReference>
<dbReference type="GO" id="GO:0003723">
    <property type="term" value="F:RNA binding"/>
    <property type="evidence" value="ECO:0007669"/>
    <property type="project" value="InterPro"/>
</dbReference>
<dbReference type="InterPro" id="IPR036085">
    <property type="entry name" value="PAZ_dom_sf"/>
</dbReference>
<dbReference type="Proteomes" id="UP000011081">
    <property type="component" value="Unassembled WGS sequence"/>
</dbReference>
<proteinExistence type="predicted"/>
<gene>
    <name evidence="3" type="ORF">VCUG_01260</name>
</gene>
<dbReference type="Gene3D" id="3.30.420.10">
    <property type="entry name" value="Ribonuclease H-like superfamily/Ribonuclease H"/>
    <property type="match status" value="1"/>
</dbReference>
<dbReference type="OrthoDB" id="10252740at2759"/>
<dbReference type="STRING" id="948595.L2GUF2"/>
<dbReference type="SUPFAM" id="SSF53098">
    <property type="entry name" value="Ribonuclease H-like"/>
    <property type="match status" value="1"/>
</dbReference>
<dbReference type="PROSITE" id="PS50821">
    <property type="entry name" value="PAZ"/>
    <property type="match status" value="1"/>
</dbReference>
<dbReference type="OMA" id="FSRMHID"/>
<dbReference type="SUPFAM" id="SSF101690">
    <property type="entry name" value="PAZ domain"/>
    <property type="match status" value="1"/>
</dbReference>
<dbReference type="CDD" id="cd02846">
    <property type="entry name" value="PAZ_argonaute_like"/>
    <property type="match status" value="1"/>
</dbReference>
<accession>L2GUF2</accession>
<dbReference type="GeneID" id="19879140"/>
<dbReference type="SMART" id="SM00950">
    <property type="entry name" value="Piwi"/>
    <property type="match status" value="1"/>
</dbReference>
<evidence type="ECO:0000313" key="4">
    <source>
        <dbReference type="Proteomes" id="UP000011081"/>
    </source>
</evidence>
<feature type="domain" description="Piwi" evidence="2">
    <location>
        <begin position="618"/>
        <end position="916"/>
    </location>
</feature>
<dbReference type="FunCoup" id="L2GUF2">
    <property type="interactions" value="73"/>
</dbReference>
<dbReference type="Pfam" id="PF08699">
    <property type="entry name" value="ArgoL1"/>
    <property type="match status" value="1"/>
</dbReference>
<dbReference type="InParanoid" id="L2GUF2"/>